<keyword evidence="1" id="KW-0812">Transmembrane</keyword>
<evidence type="ECO:0000313" key="2">
    <source>
        <dbReference type="Ensembl" id="ENSCVAP00000001726.1"/>
    </source>
</evidence>
<dbReference type="Ensembl" id="ENSCVAT00000012930.1">
    <property type="protein sequence ID" value="ENSCVAP00000001726.1"/>
    <property type="gene ID" value="ENSCVAG00000002737.1"/>
</dbReference>
<protein>
    <submittedName>
        <fullName evidence="2">Uncharacterized protein</fullName>
    </submittedName>
</protein>
<reference evidence="2" key="1">
    <citation type="submission" date="2025-08" db="UniProtKB">
        <authorList>
            <consortium name="Ensembl"/>
        </authorList>
    </citation>
    <scope>IDENTIFICATION</scope>
</reference>
<evidence type="ECO:0000256" key="1">
    <source>
        <dbReference type="SAM" id="Phobius"/>
    </source>
</evidence>
<sequence>MPGANAGHLSQPLVGLSGELLCVNTPTFETMAFGDSDDINHLILAKDSENGHSFLQVLLGPLHLHNVSLLLLYGQQSHLESHKGTTLSSCHFLLYLVNAFFLLFALKKKNPQSKDKKGTFSTDFFSQLNICVLHTPVPIKSTPALVTEMLSKDCFQSTQTPDRPNITHNPHHNDGRGLNDGYSLHFLSLGHLFVHTKARAVNLPHSVCHPSLISQEGSEVDRVAGVVFWPRADPTSVPLAAPSGQEPHVPVTWGMELTVRLKKTT</sequence>
<keyword evidence="1" id="KW-0472">Membrane</keyword>
<evidence type="ECO:0000313" key="3">
    <source>
        <dbReference type="Proteomes" id="UP000265020"/>
    </source>
</evidence>
<organism evidence="2 3">
    <name type="scientific">Cyprinodon variegatus</name>
    <name type="common">Sheepshead minnow</name>
    <dbReference type="NCBI Taxonomy" id="28743"/>
    <lineage>
        <taxon>Eukaryota</taxon>
        <taxon>Metazoa</taxon>
        <taxon>Chordata</taxon>
        <taxon>Craniata</taxon>
        <taxon>Vertebrata</taxon>
        <taxon>Euteleostomi</taxon>
        <taxon>Actinopterygii</taxon>
        <taxon>Neopterygii</taxon>
        <taxon>Teleostei</taxon>
        <taxon>Neoteleostei</taxon>
        <taxon>Acanthomorphata</taxon>
        <taxon>Ovalentaria</taxon>
        <taxon>Atherinomorphae</taxon>
        <taxon>Cyprinodontiformes</taxon>
        <taxon>Cyprinodontidae</taxon>
        <taxon>Cyprinodon</taxon>
    </lineage>
</organism>
<dbReference type="GeneTree" id="ENSGT00940000175720"/>
<dbReference type="AlphaFoldDB" id="A0A3Q2CA72"/>
<keyword evidence="3" id="KW-1185">Reference proteome</keyword>
<proteinExistence type="predicted"/>
<dbReference type="OMA" id="PWEFLCV"/>
<feature type="transmembrane region" description="Helical" evidence="1">
    <location>
        <begin position="86"/>
        <end position="106"/>
    </location>
</feature>
<reference evidence="2" key="2">
    <citation type="submission" date="2025-09" db="UniProtKB">
        <authorList>
            <consortium name="Ensembl"/>
        </authorList>
    </citation>
    <scope>IDENTIFICATION</scope>
</reference>
<dbReference type="Proteomes" id="UP000265020">
    <property type="component" value="Unassembled WGS sequence"/>
</dbReference>
<name>A0A3Q2CA72_CYPVA</name>
<keyword evidence="1" id="KW-1133">Transmembrane helix</keyword>
<accession>A0A3Q2CA72</accession>